<dbReference type="GO" id="GO:0005737">
    <property type="term" value="C:cytoplasm"/>
    <property type="evidence" value="ECO:0007669"/>
    <property type="project" value="UniProtKB-ARBA"/>
</dbReference>
<evidence type="ECO:0000313" key="10">
    <source>
        <dbReference type="EMBL" id="RSZ63866.1"/>
    </source>
</evidence>
<dbReference type="GO" id="GO:0010124">
    <property type="term" value="P:phenylacetate catabolic process"/>
    <property type="evidence" value="ECO:0007669"/>
    <property type="project" value="TreeGrafter"/>
</dbReference>
<feature type="domain" description="Thiolase N-terminal" evidence="8">
    <location>
        <begin position="11"/>
        <end position="274"/>
    </location>
</feature>
<dbReference type="Proteomes" id="UP000274907">
    <property type="component" value="Unassembled WGS sequence"/>
</dbReference>
<dbReference type="CDD" id="cd00751">
    <property type="entry name" value="thiolase"/>
    <property type="match status" value="1"/>
</dbReference>
<evidence type="ECO:0000256" key="1">
    <source>
        <dbReference type="ARBA" id="ARBA00005189"/>
    </source>
</evidence>
<feature type="active site" description="Proton acceptor" evidence="6">
    <location>
        <position position="361"/>
    </location>
</feature>
<dbReference type="InterPro" id="IPR020616">
    <property type="entry name" value="Thiolase_N"/>
</dbReference>
<evidence type="ECO:0000259" key="9">
    <source>
        <dbReference type="Pfam" id="PF02803"/>
    </source>
</evidence>
<organism evidence="10 11">
    <name type="scientific">Corynebacterium hylobatis</name>
    <dbReference type="NCBI Taxonomy" id="1859290"/>
    <lineage>
        <taxon>Bacteria</taxon>
        <taxon>Bacillati</taxon>
        <taxon>Actinomycetota</taxon>
        <taxon>Actinomycetes</taxon>
        <taxon>Mycobacteriales</taxon>
        <taxon>Corynebacteriaceae</taxon>
        <taxon>Corynebacterium</taxon>
    </lineage>
</organism>
<dbReference type="PIRSF" id="PIRSF000429">
    <property type="entry name" value="Ac-CoA_Ac_transf"/>
    <property type="match status" value="1"/>
</dbReference>
<dbReference type="GO" id="GO:0006635">
    <property type="term" value="P:fatty acid beta-oxidation"/>
    <property type="evidence" value="ECO:0007669"/>
    <property type="project" value="TreeGrafter"/>
</dbReference>
<dbReference type="InterPro" id="IPR020615">
    <property type="entry name" value="Thiolase_acyl_enz_int_AS"/>
</dbReference>
<evidence type="ECO:0000256" key="4">
    <source>
        <dbReference type="ARBA" id="ARBA00023315"/>
    </source>
</evidence>
<comment type="pathway">
    <text evidence="1">Lipid metabolism.</text>
</comment>
<dbReference type="AlphaFoldDB" id="A0A3S0A011"/>
<evidence type="ECO:0000313" key="11">
    <source>
        <dbReference type="Proteomes" id="UP000274907"/>
    </source>
</evidence>
<dbReference type="GO" id="GO:0003988">
    <property type="term" value="F:acetyl-CoA C-acyltransferase activity"/>
    <property type="evidence" value="ECO:0007669"/>
    <property type="project" value="UniProtKB-EC"/>
</dbReference>
<protein>
    <recommendedName>
        <fullName evidence="5">acetyl-CoA C-acyltransferase</fullName>
        <ecNumber evidence="5">2.3.1.16</ecNumber>
    </recommendedName>
</protein>
<dbReference type="InterPro" id="IPR020617">
    <property type="entry name" value="Thiolase_C"/>
</dbReference>
<dbReference type="NCBIfam" id="TIGR01930">
    <property type="entry name" value="AcCoA-C-Actrans"/>
    <property type="match status" value="1"/>
</dbReference>
<gene>
    <name evidence="10" type="ORF">EAH68_06425</name>
</gene>
<dbReference type="RefSeq" id="WP_126120499.1">
    <property type="nucleotide sequence ID" value="NZ_RXHJ01000006.1"/>
</dbReference>
<feature type="domain" description="Thiolase C-terminal" evidence="9">
    <location>
        <begin position="283"/>
        <end position="404"/>
    </location>
</feature>
<accession>A0A3S0A011</accession>
<dbReference type="PROSITE" id="PS00098">
    <property type="entry name" value="THIOLASE_1"/>
    <property type="match status" value="1"/>
</dbReference>
<proteinExistence type="inferred from homology"/>
<feature type="active site" description="Proton acceptor" evidence="6">
    <location>
        <position position="391"/>
    </location>
</feature>
<keyword evidence="11" id="KW-1185">Reference proteome</keyword>
<evidence type="ECO:0000259" key="8">
    <source>
        <dbReference type="Pfam" id="PF00108"/>
    </source>
</evidence>
<dbReference type="InterPro" id="IPR002155">
    <property type="entry name" value="Thiolase"/>
</dbReference>
<dbReference type="PANTHER" id="PTHR43853:SF21">
    <property type="entry name" value="STEROID 3-KETOACYL-COA THIOLASE"/>
    <property type="match status" value="1"/>
</dbReference>
<dbReference type="InterPro" id="IPR020613">
    <property type="entry name" value="Thiolase_CS"/>
</dbReference>
<dbReference type="Pfam" id="PF00108">
    <property type="entry name" value="Thiolase_N"/>
    <property type="match status" value="1"/>
</dbReference>
<dbReference type="EMBL" id="RXHJ01000006">
    <property type="protein sequence ID" value="RSZ63866.1"/>
    <property type="molecule type" value="Genomic_DNA"/>
</dbReference>
<dbReference type="SUPFAM" id="SSF53901">
    <property type="entry name" value="Thiolase-like"/>
    <property type="match status" value="2"/>
</dbReference>
<dbReference type="PROSITE" id="PS00737">
    <property type="entry name" value="THIOLASE_2"/>
    <property type="match status" value="1"/>
</dbReference>
<keyword evidence="4 7" id="KW-0012">Acyltransferase</keyword>
<evidence type="ECO:0000256" key="7">
    <source>
        <dbReference type="RuleBase" id="RU003557"/>
    </source>
</evidence>
<sequence>MVTTLAPHDAVIVAYQRTPFGKARKGTLAGERPEDLARAAVSAVMLSIPALGRASVDDFYLGTAVPEGAQGDNIARRVAVLSDRDQLAGVTINRFCASSLEAVSAGARAIKAGDGDIYLVGGVESTSTTPPVTTSPYPGMEAEASRTRRILESGERWCDPRETGELPDLYIPMGATAEFVARTTGTTRKEQDEWALLSQQRTTRAIEQGFFTQEILPYERADGTVVQTDDGPRPSTTMEGLAALRPAFLEGGTVTAGNASPLNDGASAAVLMSARRAEELDITPLARVLGTAATGLSPEIMGLGPIGASEKVLKRLGMTINDIDLIELNEAFAAQVVPVVRGLSADPEKVNVHGGAIAIGHPFGATGVRLVGTLMNGLRSTDGSLGLATLCVGGGQGMAMVIERLA</sequence>
<dbReference type="InterPro" id="IPR050215">
    <property type="entry name" value="Thiolase-like_sf_Thiolase"/>
</dbReference>
<feature type="active site" description="Acyl-thioester intermediate" evidence="6">
    <location>
        <position position="96"/>
    </location>
</feature>
<keyword evidence="3 7" id="KW-0808">Transferase</keyword>
<evidence type="ECO:0000256" key="5">
    <source>
        <dbReference type="ARBA" id="ARBA00024073"/>
    </source>
</evidence>
<name>A0A3S0A011_9CORY</name>
<comment type="similarity">
    <text evidence="2 7">Belongs to the thiolase-like superfamily. Thiolase family.</text>
</comment>
<dbReference type="Pfam" id="PF02803">
    <property type="entry name" value="Thiolase_C"/>
    <property type="match status" value="1"/>
</dbReference>
<evidence type="ECO:0000256" key="2">
    <source>
        <dbReference type="ARBA" id="ARBA00010982"/>
    </source>
</evidence>
<dbReference type="FunFam" id="3.40.47.10:FF:000013">
    <property type="entry name" value="Acetyl-CoA acetyltransferase"/>
    <property type="match status" value="1"/>
</dbReference>
<dbReference type="InterPro" id="IPR016039">
    <property type="entry name" value="Thiolase-like"/>
</dbReference>
<dbReference type="EC" id="2.3.1.16" evidence="5"/>
<evidence type="ECO:0000256" key="6">
    <source>
        <dbReference type="PIRSR" id="PIRSR000429-1"/>
    </source>
</evidence>
<dbReference type="OrthoDB" id="4475716at2"/>
<dbReference type="InterPro" id="IPR020610">
    <property type="entry name" value="Thiolase_AS"/>
</dbReference>
<dbReference type="Gene3D" id="3.40.47.10">
    <property type="match status" value="1"/>
</dbReference>
<reference evidence="10 11" key="1">
    <citation type="submission" date="2018-12" db="EMBL/GenBank/DDBJ databases">
        <title>YIM 101343 draft genome.</title>
        <authorList>
            <person name="Chen X."/>
        </authorList>
    </citation>
    <scope>NUCLEOTIDE SEQUENCE [LARGE SCALE GENOMIC DNA]</scope>
    <source>
        <strain evidence="10 11">YIM 101343</strain>
    </source>
</reference>
<dbReference type="PANTHER" id="PTHR43853">
    <property type="entry name" value="3-KETOACYL-COA THIOLASE, PEROXISOMAL"/>
    <property type="match status" value="1"/>
</dbReference>
<comment type="caution">
    <text evidence="10">The sequence shown here is derived from an EMBL/GenBank/DDBJ whole genome shotgun (WGS) entry which is preliminary data.</text>
</comment>
<dbReference type="PROSITE" id="PS00099">
    <property type="entry name" value="THIOLASE_3"/>
    <property type="match status" value="1"/>
</dbReference>
<evidence type="ECO:0000256" key="3">
    <source>
        <dbReference type="ARBA" id="ARBA00022679"/>
    </source>
</evidence>